<dbReference type="Pfam" id="PF01047">
    <property type="entry name" value="MarR"/>
    <property type="match status" value="1"/>
</dbReference>
<dbReference type="SMART" id="SM00347">
    <property type="entry name" value="HTH_MARR"/>
    <property type="match status" value="1"/>
</dbReference>
<feature type="domain" description="HTH marR-type" evidence="1">
    <location>
        <begin position="2"/>
        <end position="134"/>
    </location>
</feature>
<name>A0A428ZR12_KIBAR</name>
<dbReference type="InterPro" id="IPR039422">
    <property type="entry name" value="MarR/SlyA-like"/>
</dbReference>
<evidence type="ECO:0000313" key="2">
    <source>
        <dbReference type="EMBL" id="RSM90509.1"/>
    </source>
</evidence>
<dbReference type="RefSeq" id="WP_037258091.1">
    <property type="nucleotide sequence ID" value="NZ_QHKI01000002.1"/>
</dbReference>
<dbReference type="GO" id="GO:0006950">
    <property type="term" value="P:response to stress"/>
    <property type="evidence" value="ECO:0007669"/>
    <property type="project" value="TreeGrafter"/>
</dbReference>
<evidence type="ECO:0000313" key="3">
    <source>
        <dbReference type="Proteomes" id="UP000287547"/>
    </source>
</evidence>
<dbReference type="Gene3D" id="1.10.10.10">
    <property type="entry name" value="Winged helix-like DNA-binding domain superfamily/Winged helix DNA-binding domain"/>
    <property type="match status" value="1"/>
</dbReference>
<evidence type="ECO:0000259" key="1">
    <source>
        <dbReference type="PROSITE" id="PS50995"/>
    </source>
</evidence>
<comment type="caution">
    <text evidence="2">The sequence shown here is derived from an EMBL/GenBank/DDBJ whole genome shotgun (WGS) entry which is preliminary data.</text>
</comment>
<accession>A0A428ZR12</accession>
<dbReference type="PANTHER" id="PTHR33164">
    <property type="entry name" value="TRANSCRIPTIONAL REGULATOR, MARR FAMILY"/>
    <property type="match status" value="1"/>
</dbReference>
<protein>
    <submittedName>
        <fullName evidence="2">MarR family transcriptional regulator</fullName>
    </submittedName>
</protein>
<dbReference type="InterPro" id="IPR036390">
    <property type="entry name" value="WH_DNA-bd_sf"/>
</dbReference>
<dbReference type="SUPFAM" id="SSF46785">
    <property type="entry name" value="Winged helix' DNA-binding domain"/>
    <property type="match status" value="1"/>
</dbReference>
<dbReference type="PANTHER" id="PTHR33164:SF99">
    <property type="entry name" value="MARR FAMILY REGULATORY PROTEIN"/>
    <property type="match status" value="1"/>
</dbReference>
<organism evidence="2 3">
    <name type="scientific">Kibdelosporangium aridum</name>
    <dbReference type="NCBI Taxonomy" id="2030"/>
    <lineage>
        <taxon>Bacteria</taxon>
        <taxon>Bacillati</taxon>
        <taxon>Actinomycetota</taxon>
        <taxon>Actinomycetes</taxon>
        <taxon>Pseudonocardiales</taxon>
        <taxon>Pseudonocardiaceae</taxon>
        <taxon>Kibdelosporangium</taxon>
    </lineage>
</organism>
<sequence length="141" mass="15501">MSDEFAESFAAFIRSLGLLEPDRTPCGAPMSVAEAHALTILREGPLHQGKLGSVLNLGKSTTSRLTDGLEERGWVRREPDPSDGRARLLTLTESGANAAESVVRRRSQRLKTLLDHIDPDQHAAVINALRLLKEASEHDRR</sequence>
<dbReference type="OrthoDB" id="3830756at2"/>
<dbReference type="PROSITE" id="PS50995">
    <property type="entry name" value="HTH_MARR_2"/>
    <property type="match status" value="1"/>
</dbReference>
<dbReference type="InterPro" id="IPR000835">
    <property type="entry name" value="HTH_MarR-typ"/>
</dbReference>
<dbReference type="PRINTS" id="PR00598">
    <property type="entry name" value="HTHMARR"/>
</dbReference>
<reference evidence="2 3" key="1">
    <citation type="submission" date="2018-05" db="EMBL/GenBank/DDBJ databases">
        <title>Evolution of GPA BGCs.</title>
        <authorList>
            <person name="Waglechner N."/>
            <person name="Wright G.D."/>
        </authorList>
    </citation>
    <scope>NUCLEOTIDE SEQUENCE [LARGE SCALE GENOMIC DNA]</scope>
    <source>
        <strain evidence="2 3">A82846</strain>
    </source>
</reference>
<dbReference type="AlphaFoldDB" id="A0A428ZR12"/>
<gene>
    <name evidence="2" type="ORF">DMH04_03320</name>
</gene>
<dbReference type="Proteomes" id="UP000287547">
    <property type="component" value="Unassembled WGS sequence"/>
</dbReference>
<proteinExistence type="predicted"/>
<dbReference type="EMBL" id="QHKI01000002">
    <property type="protein sequence ID" value="RSM90509.1"/>
    <property type="molecule type" value="Genomic_DNA"/>
</dbReference>
<dbReference type="GO" id="GO:0003700">
    <property type="term" value="F:DNA-binding transcription factor activity"/>
    <property type="evidence" value="ECO:0007669"/>
    <property type="project" value="InterPro"/>
</dbReference>
<dbReference type="InterPro" id="IPR036388">
    <property type="entry name" value="WH-like_DNA-bd_sf"/>
</dbReference>